<name>A0A1N6IT35_9BURK</name>
<keyword evidence="8" id="KW-0520">NAD</keyword>
<dbReference type="GO" id="GO:0005737">
    <property type="term" value="C:cytoplasm"/>
    <property type="evidence" value="ECO:0007669"/>
    <property type="project" value="UniProtKB-SubCell"/>
</dbReference>
<evidence type="ECO:0000256" key="8">
    <source>
        <dbReference type="ARBA" id="ARBA00023027"/>
    </source>
</evidence>
<keyword evidence="5" id="KW-0285">Flavoprotein</keyword>
<comment type="similarity">
    <text evidence="3">Belongs to the FAD-dependent oxidoreductase family.</text>
</comment>
<dbReference type="AlphaFoldDB" id="A0A1N6IT35"/>
<comment type="subcellular location">
    <subcellularLocation>
        <location evidence="2">Cytoplasm</location>
    </subcellularLocation>
</comment>
<dbReference type="GO" id="GO:0016491">
    <property type="term" value="F:oxidoreductase activity"/>
    <property type="evidence" value="ECO:0007669"/>
    <property type="project" value="UniProtKB-KW"/>
</dbReference>
<dbReference type="PRINTS" id="PR00368">
    <property type="entry name" value="FADPNR"/>
</dbReference>
<sequence>MSEHASNQAQAPVVIVGTGLAGYTVARELRKLDAAVPLVLISQDDGSFYSKPMLSTALAMKKEAHALANFDAAAMAKQLNAEIRTHQRVERIVPDAHTIVVEGEPLRYGKLVLATGADPRRLRIDGSGADEILSINDLADYARFREALNGCGSVAILGAGLIGCEFANDLLSAGHTVALIDPASTPLARLLPERTGEVFANALSERGIRFYLGRGVASIERLQAGYRLTLDDGEAVDADLVVSAIGLVPRTALASAAGIAVAQGIHTDAWCRTSVPDVYALGDCAALDGKLQPYVLPIMHAARALARTLNGEATRVAFPVMPVIVKTPAAPAVVVVPHMEGEWRIEPTAEDAPHAARAVCHHVEHGQPIGFALVGAATEGKAELLKVLAASAASAPA</sequence>
<dbReference type="Proteomes" id="UP000185151">
    <property type="component" value="Unassembled WGS sequence"/>
</dbReference>
<dbReference type="PRINTS" id="PR00411">
    <property type="entry name" value="PNDRDTASEI"/>
</dbReference>
<dbReference type="EMBL" id="FSRU01000001">
    <property type="protein sequence ID" value="SIO35158.1"/>
    <property type="molecule type" value="Genomic_DNA"/>
</dbReference>
<gene>
    <name evidence="11" type="ORF">SAMN05444165_2461</name>
</gene>
<reference evidence="11 12" key="1">
    <citation type="submission" date="2016-11" db="EMBL/GenBank/DDBJ databases">
        <authorList>
            <person name="Jaros S."/>
            <person name="Januszkiewicz K."/>
            <person name="Wedrychowicz H."/>
        </authorList>
    </citation>
    <scope>NUCLEOTIDE SEQUENCE [LARGE SCALE GENOMIC DNA]</scope>
    <source>
        <strain evidence="11 12">GAS95</strain>
    </source>
</reference>
<evidence type="ECO:0000313" key="12">
    <source>
        <dbReference type="Proteomes" id="UP000185151"/>
    </source>
</evidence>
<dbReference type="Pfam" id="PF18113">
    <property type="entry name" value="Rbx_binding"/>
    <property type="match status" value="1"/>
</dbReference>
<dbReference type="Gene3D" id="3.30.390.120">
    <property type="match status" value="1"/>
</dbReference>
<dbReference type="PANTHER" id="PTHR43429:SF3">
    <property type="entry name" value="NITRITE REDUCTASE [NAD(P)H]"/>
    <property type="match status" value="1"/>
</dbReference>
<keyword evidence="4" id="KW-0963">Cytoplasm</keyword>
<dbReference type="PANTHER" id="PTHR43429">
    <property type="entry name" value="PYRIDINE NUCLEOTIDE-DISULFIDE OXIDOREDUCTASE DOMAIN-CONTAINING"/>
    <property type="match status" value="1"/>
</dbReference>
<evidence type="ECO:0000256" key="1">
    <source>
        <dbReference type="ARBA" id="ARBA00001974"/>
    </source>
</evidence>
<comment type="cofactor">
    <cofactor evidence="1">
        <name>FAD</name>
        <dbReference type="ChEBI" id="CHEBI:57692"/>
    </cofactor>
</comment>
<evidence type="ECO:0000256" key="2">
    <source>
        <dbReference type="ARBA" id="ARBA00004496"/>
    </source>
</evidence>
<dbReference type="Gene3D" id="3.50.50.60">
    <property type="entry name" value="FAD/NAD(P)-binding domain"/>
    <property type="match status" value="2"/>
</dbReference>
<dbReference type="OrthoDB" id="9769238at2"/>
<dbReference type="InterPro" id="IPR041364">
    <property type="entry name" value="Rbx-bd"/>
</dbReference>
<organism evidence="11 12">
    <name type="scientific">Paraburkholderia phenazinium</name>
    <dbReference type="NCBI Taxonomy" id="60549"/>
    <lineage>
        <taxon>Bacteria</taxon>
        <taxon>Pseudomonadati</taxon>
        <taxon>Pseudomonadota</taxon>
        <taxon>Betaproteobacteria</taxon>
        <taxon>Burkholderiales</taxon>
        <taxon>Burkholderiaceae</taxon>
        <taxon>Paraburkholderia</taxon>
    </lineage>
</organism>
<keyword evidence="6" id="KW-0274">FAD</keyword>
<evidence type="ECO:0000256" key="7">
    <source>
        <dbReference type="ARBA" id="ARBA00023002"/>
    </source>
</evidence>
<keyword evidence="7" id="KW-0560">Oxidoreductase</keyword>
<accession>A0A1N6IT35</accession>
<keyword evidence="12" id="KW-1185">Reference proteome</keyword>
<evidence type="ECO:0000259" key="9">
    <source>
        <dbReference type="Pfam" id="PF07992"/>
    </source>
</evidence>
<dbReference type="InterPro" id="IPR050260">
    <property type="entry name" value="FAD-bd_OxRdtase"/>
</dbReference>
<dbReference type="RefSeq" id="WP_074295907.1">
    <property type="nucleotide sequence ID" value="NZ_FSRU01000001.1"/>
</dbReference>
<evidence type="ECO:0000256" key="4">
    <source>
        <dbReference type="ARBA" id="ARBA00022490"/>
    </source>
</evidence>
<evidence type="ECO:0000313" key="11">
    <source>
        <dbReference type="EMBL" id="SIO35158.1"/>
    </source>
</evidence>
<evidence type="ECO:0000259" key="10">
    <source>
        <dbReference type="Pfam" id="PF18113"/>
    </source>
</evidence>
<dbReference type="Pfam" id="PF07992">
    <property type="entry name" value="Pyr_redox_2"/>
    <property type="match status" value="1"/>
</dbReference>
<evidence type="ECO:0000256" key="5">
    <source>
        <dbReference type="ARBA" id="ARBA00022630"/>
    </source>
</evidence>
<protein>
    <submittedName>
        <fullName evidence="11">Rubredoxin-NAD+ reductase</fullName>
    </submittedName>
</protein>
<dbReference type="SUPFAM" id="SSF51905">
    <property type="entry name" value="FAD/NAD(P)-binding domain"/>
    <property type="match status" value="1"/>
</dbReference>
<proteinExistence type="inferred from homology"/>
<feature type="domain" description="FAD/NAD(P)-binding" evidence="9">
    <location>
        <begin position="13"/>
        <end position="293"/>
    </location>
</feature>
<feature type="domain" description="Rubredoxin binding" evidence="10">
    <location>
        <begin position="315"/>
        <end position="387"/>
    </location>
</feature>
<dbReference type="InterPro" id="IPR023753">
    <property type="entry name" value="FAD/NAD-binding_dom"/>
</dbReference>
<evidence type="ECO:0000256" key="3">
    <source>
        <dbReference type="ARBA" id="ARBA00006442"/>
    </source>
</evidence>
<dbReference type="InterPro" id="IPR036188">
    <property type="entry name" value="FAD/NAD-bd_sf"/>
</dbReference>
<evidence type="ECO:0000256" key="6">
    <source>
        <dbReference type="ARBA" id="ARBA00022827"/>
    </source>
</evidence>